<feature type="compositionally biased region" description="Basic and acidic residues" evidence="1">
    <location>
        <begin position="664"/>
        <end position="692"/>
    </location>
</feature>
<feature type="region of interest" description="Disordered" evidence="1">
    <location>
        <begin position="625"/>
        <end position="692"/>
    </location>
</feature>
<feature type="compositionally biased region" description="Low complexity" evidence="1">
    <location>
        <begin position="128"/>
        <end position="142"/>
    </location>
</feature>
<feature type="compositionally biased region" description="Low complexity" evidence="1">
    <location>
        <begin position="652"/>
        <end position="661"/>
    </location>
</feature>
<keyword evidence="3" id="KW-1185">Reference proteome</keyword>
<feature type="compositionally biased region" description="Low complexity" evidence="1">
    <location>
        <begin position="161"/>
        <end position="172"/>
    </location>
</feature>
<sequence>MADDDIFDNPLKFMKRDEIKKAKKAVTKKAAAMSNGQSSITSFFSAGNSPPTKQTIFNISKTSNNNSNNNKLRNNGSLRSPPSPPSSPPSLSSSPSDEWKSKPEPLGRRKIISNGKPPPTLSTRKPPTSTHYGSTTTTTTTSNNSVAPAKPPSSTSKRKAAATTKTTTTTATNKRKTPDTKSDSDSDSDYILPRGSKKLYNISLDDLLKEKIEKGSFQENIDTDKILFVDDPTNKTNKIKDDSQIDVNSLLGQNHDFDEHAINQLSNLYSTQDLFLENSYQNCIDTELSIPNVMDLKITKNDLLNYPILQIIGDSPDFALLNNLQCMVEISSIDNIPPVFIHYIFSNTCYEENDLLVSQSFELLKSISTKIFNSKYSSSDDIVSTFLTFNDYISVFKSYNIKIDFDAITDFSDTSKSFSSYPKTNESKNFPSINLYRVLELLKISIEKQSFNIYQIKELIKFIITLSLDSKFLPKIPMNQNNVSHDDKNEPNFLTSIETLTKDQVTSETKLINSIRLIKSIVTLLLNQFFDEKIQTKEWEIKYNNNVDNDKNDDVDHHFEFKLIDTMIQLFEEIISIVGDKFKFSLYVKIAKFLPTNTSYRIHERFSLFCIYKLLEHEKLLKKEKSKKDKKKKKSKKSKRLTTSTDIDDMDNNNIDNNIDNNNEDEKMKLDDDNSQENKEKEGNNKEEKDKEKLSDFDMVSVEISPQDIPVNEKTSTSLAKTSLNDIIDLLKSNDILSSLIKITGSYVTRIKYNDLNINLMVNLVQLVSIAIDNVTEIRKHSSGIASIIRNWNANVREPENIDFNKSRIKDTLVLIQSKISGLVIKPTDTIESYFDKVEKKQ</sequence>
<gene>
    <name evidence="2" type="ORF">RB653_006720</name>
</gene>
<dbReference type="PANTHER" id="PTHR36812">
    <property type="entry name" value="NEUROFILAMENT TRIPLET M PROTEIN-LIKE PROTEIN"/>
    <property type="match status" value="1"/>
</dbReference>
<dbReference type="PANTHER" id="PTHR36812:SF9">
    <property type="entry name" value="MYB-LIKE PROTEIN X ISOFORM X1"/>
    <property type="match status" value="1"/>
</dbReference>
<evidence type="ECO:0000313" key="3">
    <source>
        <dbReference type="Proteomes" id="UP001344447"/>
    </source>
</evidence>
<dbReference type="AlphaFoldDB" id="A0AAN7YTZ8"/>
<protein>
    <submittedName>
        <fullName evidence="2">Uncharacterized protein</fullName>
    </submittedName>
</protein>
<comment type="caution">
    <text evidence="2">The sequence shown here is derived from an EMBL/GenBank/DDBJ whole genome shotgun (WGS) entry which is preliminary data.</text>
</comment>
<reference evidence="2 3" key="1">
    <citation type="submission" date="2023-11" db="EMBL/GenBank/DDBJ databases">
        <title>Dfirmibasis_genome.</title>
        <authorList>
            <person name="Edelbroek B."/>
            <person name="Kjellin J."/>
            <person name="Jerlstrom-Hultqvist J."/>
            <person name="Soderbom F."/>
        </authorList>
    </citation>
    <scope>NUCLEOTIDE SEQUENCE [LARGE SCALE GENOMIC DNA]</scope>
    <source>
        <strain evidence="2 3">TNS-C-14</strain>
    </source>
</reference>
<evidence type="ECO:0000256" key="1">
    <source>
        <dbReference type="SAM" id="MobiDB-lite"/>
    </source>
</evidence>
<name>A0AAN7YTZ8_9MYCE</name>
<organism evidence="2 3">
    <name type="scientific">Dictyostelium firmibasis</name>
    <dbReference type="NCBI Taxonomy" id="79012"/>
    <lineage>
        <taxon>Eukaryota</taxon>
        <taxon>Amoebozoa</taxon>
        <taxon>Evosea</taxon>
        <taxon>Eumycetozoa</taxon>
        <taxon>Dictyostelia</taxon>
        <taxon>Dictyosteliales</taxon>
        <taxon>Dictyosteliaceae</taxon>
        <taxon>Dictyostelium</taxon>
    </lineage>
</organism>
<accession>A0AAN7YTZ8</accession>
<dbReference type="Proteomes" id="UP001344447">
    <property type="component" value="Unassembled WGS sequence"/>
</dbReference>
<feature type="compositionally biased region" description="Polar residues" evidence="1">
    <location>
        <begin position="34"/>
        <end position="54"/>
    </location>
</feature>
<feature type="region of interest" description="Disordered" evidence="1">
    <location>
        <begin position="30"/>
        <end position="192"/>
    </location>
</feature>
<feature type="compositionally biased region" description="Low complexity" evidence="1">
    <location>
        <begin position="55"/>
        <end position="80"/>
    </location>
</feature>
<feature type="compositionally biased region" description="Basic residues" evidence="1">
    <location>
        <begin position="628"/>
        <end position="640"/>
    </location>
</feature>
<evidence type="ECO:0000313" key="2">
    <source>
        <dbReference type="EMBL" id="KAK5575587.1"/>
    </source>
</evidence>
<proteinExistence type="predicted"/>
<dbReference type="EMBL" id="JAVFKY010000005">
    <property type="protein sequence ID" value="KAK5575587.1"/>
    <property type="molecule type" value="Genomic_DNA"/>
</dbReference>
<feature type="compositionally biased region" description="Basic and acidic residues" evidence="1">
    <location>
        <begin position="97"/>
        <end position="107"/>
    </location>
</feature>